<evidence type="ECO:0000313" key="3">
    <source>
        <dbReference type="Proteomes" id="UP000219452"/>
    </source>
</evidence>
<sequence length="101" mass="11667">METKLITAEDYKALLCTLTRLESKLDRITPQLLDEVTFRPEEVCKMLDISPKTLQNYRDKKQISFSQVGPKIWFTALDVQTFLTHNKIQAKGLILQNEPNA</sequence>
<dbReference type="InterPro" id="IPR009061">
    <property type="entry name" value="DNA-bd_dom_put_sf"/>
</dbReference>
<dbReference type="OrthoDB" id="961769at2"/>
<dbReference type="AlphaFoldDB" id="A0A286F6X5"/>
<dbReference type="SUPFAM" id="SSF46955">
    <property type="entry name" value="Putative DNA-binding domain"/>
    <property type="match status" value="1"/>
</dbReference>
<protein>
    <submittedName>
        <fullName evidence="2">Helix-turn-helix domain-containing protein</fullName>
    </submittedName>
</protein>
<dbReference type="Proteomes" id="UP000219452">
    <property type="component" value="Unassembled WGS sequence"/>
</dbReference>
<gene>
    <name evidence="2" type="ORF">SAMN06269250_0744</name>
</gene>
<feature type="domain" description="Helix-turn-helix" evidence="1">
    <location>
        <begin position="39"/>
        <end position="84"/>
    </location>
</feature>
<evidence type="ECO:0000313" key="2">
    <source>
        <dbReference type="EMBL" id="SOD78991.1"/>
    </source>
</evidence>
<dbReference type="Pfam" id="PF12728">
    <property type="entry name" value="HTH_17"/>
    <property type="match status" value="1"/>
</dbReference>
<keyword evidence="3" id="KW-1185">Reference proteome</keyword>
<name>A0A286F6X5_9BACT</name>
<dbReference type="EMBL" id="OCNH01000001">
    <property type="protein sequence ID" value="SOD78991.1"/>
    <property type="molecule type" value="Genomic_DNA"/>
</dbReference>
<dbReference type="RefSeq" id="WP_097124429.1">
    <property type="nucleotide sequence ID" value="NZ_OCNH01000001.1"/>
</dbReference>
<dbReference type="PANTHER" id="PTHR34585:SF22">
    <property type="entry name" value="HELIX-TURN-HELIX DOMAIN-CONTAINING PROTEIN"/>
    <property type="match status" value="1"/>
</dbReference>
<accession>A0A286F6X5</accession>
<organism evidence="2 3">
    <name type="scientific">Spirosoma fluviale</name>
    <dbReference type="NCBI Taxonomy" id="1597977"/>
    <lineage>
        <taxon>Bacteria</taxon>
        <taxon>Pseudomonadati</taxon>
        <taxon>Bacteroidota</taxon>
        <taxon>Cytophagia</taxon>
        <taxon>Cytophagales</taxon>
        <taxon>Cytophagaceae</taxon>
        <taxon>Spirosoma</taxon>
    </lineage>
</organism>
<dbReference type="InterPro" id="IPR041657">
    <property type="entry name" value="HTH_17"/>
</dbReference>
<evidence type="ECO:0000259" key="1">
    <source>
        <dbReference type="Pfam" id="PF12728"/>
    </source>
</evidence>
<dbReference type="PANTHER" id="PTHR34585">
    <property type="match status" value="1"/>
</dbReference>
<proteinExistence type="predicted"/>
<reference evidence="3" key="1">
    <citation type="submission" date="2017-09" db="EMBL/GenBank/DDBJ databases">
        <authorList>
            <person name="Varghese N."/>
            <person name="Submissions S."/>
        </authorList>
    </citation>
    <scope>NUCLEOTIDE SEQUENCE [LARGE SCALE GENOMIC DNA]</scope>
    <source>
        <strain evidence="3">DSM 29961</strain>
    </source>
</reference>